<dbReference type="InterPro" id="IPR013694">
    <property type="entry name" value="VIT"/>
</dbReference>
<protein>
    <recommendedName>
        <fullName evidence="1">VIT domain-containing protein</fullName>
    </recommendedName>
</protein>
<name>A0A8J4PYL5_9MYCE</name>
<dbReference type="PANTHER" id="PTHR45737">
    <property type="entry name" value="VON WILLEBRAND FACTOR A DOMAIN-CONTAINING PROTEIN 5A"/>
    <property type="match status" value="1"/>
</dbReference>
<sequence length="225" mass="25231">MVELIINIFPVGGMEEEETESEDETIMGNRGQILSAQAIIHTVSDMVIKFDAKTIVAKIKERKKAEESYDDAIASGHQAFLGSNNNGVFELNLGNIPPDTKVTVSVTLVAEIGTHRDAYEFLVHKCLFPNYSFTFKLDLKINLSSPIKEVYTEAPHVVGMEIRQNRVNLCLPSNGSTMLITTIFVLPNIKKFLGSVRCRTKELIENRTTTNHHQMKSLFLVYILS</sequence>
<evidence type="ECO:0000313" key="2">
    <source>
        <dbReference type="EMBL" id="KAF2076120.1"/>
    </source>
</evidence>
<dbReference type="Proteomes" id="UP000695562">
    <property type="component" value="Unassembled WGS sequence"/>
</dbReference>
<evidence type="ECO:0000313" key="3">
    <source>
        <dbReference type="Proteomes" id="UP000695562"/>
    </source>
</evidence>
<reference evidence="2" key="1">
    <citation type="submission" date="2020-01" db="EMBL/GenBank/DDBJ databases">
        <title>Development of genomics and gene disruption for Polysphondylium violaceum indicates a role for the polyketide synthase stlB in stalk morphogenesis.</title>
        <authorList>
            <person name="Narita B."/>
            <person name="Kawabe Y."/>
            <person name="Kin K."/>
            <person name="Saito T."/>
            <person name="Gibbs R."/>
            <person name="Kuspa A."/>
            <person name="Muzny D."/>
            <person name="Queller D."/>
            <person name="Richards S."/>
            <person name="Strassman J."/>
            <person name="Sucgang R."/>
            <person name="Worley K."/>
            <person name="Schaap P."/>
        </authorList>
    </citation>
    <scope>NUCLEOTIDE SEQUENCE</scope>
    <source>
        <strain evidence="2">QSvi11</strain>
    </source>
</reference>
<dbReference type="SMART" id="SM00609">
    <property type="entry name" value="VIT"/>
    <property type="match status" value="1"/>
</dbReference>
<gene>
    <name evidence="2" type="ORF">CYY_002582</name>
</gene>
<dbReference type="PANTHER" id="PTHR45737:SF6">
    <property type="entry name" value="VON WILLEBRAND FACTOR A DOMAIN-CONTAINING PROTEIN 5A"/>
    <property type="match status" value="1"/>
</dbReference>
<proteinExistence type="predicted"/>
<organism evidence="2 3">
    <name type="scientific">Polysphondylium violaceum</name>
    <dbReference type="NCBI Taxonomy" id="133409"/>
    <lineage>
        <taxon>Eukaryota</taxon>
        <taxon>Amoebozoa</taxon>
        <taxon>Evosea</taxon>
        <taxon>Eumycetozoa</taxon>
        <taxon>Dictyostelia</taxon>
        <taxon>Dictyosteliales</taxon>
        <taxon>Dictyosteliaceae</taxon>
        <taxon>Polysphondylium</taxon>
    </lineage>
</organism>
<dbReference type="OrthoDB" id="1729737at2759"/>
<comment type="caution">
    <text evidence="2">The sequence shown here is derived from an EMBL/GenBank/DDBJ whole genome shotgun (WGS) entry which is preliminary data.</text>
</comment>
<keyword evidence="3" id="KW-1185">Reference proteome</keyword>
<feature type="domain" description="VIT" evidence="1">
    <location>
        <begin position="1"/>
        <end position="110"/>
    </location>
</feature>
<evidence type="ECO:0000259" key="1">
    <source>
        <dbReference type="PROSITE" id="PS51468"/>
    </source>
</evidence>
<accession>A0A8J4PYL5</accession>
<dbReference type="EMBL" id="AJWJ01000072">
    <property type="protein sequence ID" value="KAF2076120.1"/>
    <property type="molecule type" value="Genomic_DNA"/>
</dbReference>
<dbReference type="Pfam" id="PF08487">
    <property type="entry name" value="VIT"/>
    <property type="match status" value="1"/>
</dbReference>
<dbReference type="AlphaFoldDB" id="A0A8J4PYL5"/>
<dbReference type="PROSITE" id="PS51468">
    <property type="entry name" value="VIT"/>
    <property type="match status" value="1"/>
</dbReference>